<feature type="site" description="Deprotonates C-terminal active site Cys" evidence="8">
    <location>
        <position position="24"/>
    </location>
</feature>
<dbReference type="PIRSF" id="PIRSF000077">
    <property type="entry name" value="Thioredoxin"/>
    <property type="match status" value="1"/>
</dbReference>
<sequence length="105" mass="11846">MAVRVSNADFEEKVLKEKLTVLVDFYSDSCVACKKLAPVLGNAEDDYEDKIKIYKVNTNFDVELAEQYEVQANPTLILFKDGQAKDRKTGALKQAELNSWIEGLL</sequence>
<dbReference type="InterPro" id="IPR005746">
    <property type="entry name" value="Thioredoxin"/>
</dbReference>
<feature type="active site" description="Nucleophile" evidence="8">
    <location>
        <position position="33"/>
    </location>
</feature>
<dbReference type="InterPro" id="IPR036249">
    <property type="entry name" value="Thioredoxin-like_sf"/>
</dbReference>
<keyword evidence="3" id="KW-0249">Electron transport</keyword>
<dbReference type="Proteomes" id="UP000095431">
    <property type="component" value="Unassembled WGS sequence"/>
</dbReference>
<dbReference type="PANTHER" id="PTHR45663">
    <property type="entry name" value="GEO12009P1"/>
    <property type="match status" value="1"/>
</dbReference>
<dbReference type="InterPro" id="IPR013766">
    <property type="entry name" value="Thioredoxin_domain"/>
</dbReference>
<dbReference type="GO" id="GO:0005737">
    <property type="term" value="C:cytoplasm"/>
    <property type="evidence" value="ECO:0007669"/>
    <property type="project" value="TreeGrafter"/>
</dbReference>
<dbReference type="RefSeq" id="WP_055059712.1">
    <property type="nucleotide sequence ID" value="NZ_BTHH01000029.1"/>
</dbReference>
<dbReference type="AlphaFoldDB" id="A0A174F3B3"/>
<evidence type="ECO:0000256" key="2">
    <source>
        <dbReference type="ARBA" id="ARBA00022448"/>
    </source>
</evidence>
<keyword evidence="2" id="KW-0813">Transport</keyword>
<reference evidence="11 12" key="1">
    <citation type="submission" date="2015-09" db="EMBL/GenBank/DDBJ databases">
        <authorList>
            <consortium name="Pathogen Informatics"/>
        </authorList>
    </citation>
    <scope>NUCLEOTIDE SEQUENCE [LARGE SCALE GENOMIC DNA]</scope>
    <source>
        <strain evidence="11 12">2789STDY5834863</strain>
    </source>
</reference>
<dbReference type="CDD" id="cd02947">
    <property type="entry name" value="TRX_family"/>
    <property type="match status" value="1"/>
</dbReference>
<dbReference type="PROSITE" id="PS51352">
    <property type="entry name" value="THIOREDOXIN_2"/>
    <property type="match status" value="1"/>
</dbReference>
<evidence type="ECO:0000256" key="9">
    <source>
        <dbReference type="PIRSR" id="PIRSR000077-4"/>
    </source>
</evidence>
<dbReference type="EMBL" id="CYZN01000020">
    <property type="protein sequence ID" value="CUO42665.1"/>
    <property type="molecule type" value="Genomic_DNA"/>
</dbReference>
<feature type="active site" description="Nucleophile" evidence="8">
    <location>
        <position position="30"/>
    </location>
</feature>
<evidence type="ECO:0000256" key="8">
    <source>
        <dbReference type="PIRSR" id="PIRSR000077-1"/>
    </source>
</evidence>
<dbReference type="SUPFAM" id="SSF52833">
    <property type="entry name" value="Thioredoxin-like"/>
    <property type="match status" value="1"/>
</dbReference>
<feature type="site" description="Contributes to redox potential value" evidence="8">
    <location>
        <position position="31"/>
    </location>
</feature>
<proteinExistence type="inferred from homology"/>
<feature type="disulfide bond" description="Redox-active" evidence="9">
    <location>
        <begin position="30"/>
        <end position="33"/>
    </location>
</feature>
<keyword evidence="4 9" id="KW-1015">Disulfide bond</keyword>
<evidence type="ECO:0000256" key="4">
    <source>
        <dbReference type="ARBA" id="ARBA00023157"/>
    </source>
</evidence>
<evidence type="ECO:0000256" key="6">
    <source>
        <dbReference type="NCBIfam" id="TIGR01068"/>
    </source>
</evidence>
<accession>A0A174F3B3</accession>
<dbReference type="PANTHER" id="PTHR45663:SF11">
    <property type="entry name" value="GEO12009P1"/>
    <property type="match status" value="1"/>
</dbReference>
<dbReference type="eggNOG" id="COG0526">
    <property type="taxonomic scope" value="Bacteria"/>
</dbReference>
<dbReference type="Gene3D" id="3.40.30.10">
    <property type="entry name" value="Glutaredoxin"/>
    <property type="match status" value="1"/>
</dbReference>
<gene>
    <name evidence="11" type="primary">trxA_4</name>
    <name evidence="11" type="ORF">ERS852478_02775</name>
</gene>
<feature type="domain" description="Thioredoxin" evidence="10">
    <location>
        <begin position="1"/>
        <end position="105"/>
    </location>
</feature>
<evidence type="ECO:0000313" key="12">
    <source>
        <dbReference type="Proteomes" id="UP000095431"/>
    </source>
</evidence>
<dbReference type="GO" id="GO:0015035">
    <property type="term" value="F:protein-disulfide reductase activity"/>
    <property type="evidence" value="ECO:0007669"/>
    <property type="project" value="UniProtKB-UniRule"/>
</dbReference>
<feature type="site" description="Contributes to redox potential value" evidence="8">
    <location>
        <position position="32"/>
    </location>
</feature>
<evidence type="ECO:0000256" key="1">
    <source>
        <dbReference type="ARBA" id="ARBA00008987"/>
    </source>
</evidence>
<evidence type="ECO:0000256" key="3">
    <source>
        <dbReference type="ARBA" id="ARBA00022982"/>
    </source>
</evidence>
<keyword evidence="5 9" id="KW-0676">Redox-active center</keyword>
<name>A0A174F3B3_9FIRM</name>
<evidence type="ECO:0000259" key="10">
    <source>
        <dbReference type="PROSITE" id="PS51352"/>
    </source>
</evidence>
<evidence type="ECO:0000256" key="7">
    <source>
        <dbReference type="PIRNR" id="PIRNR000077"/>
    </source>
</evidence>
<evidence type="ECO:0000313" key="11">
    <source>
        <dbReference type="EMBL" id="CUO42665.1"/>
    </source>
</evidence>
<dbReference type="NCBIfam" id="TIGR01068">
    <property type="entry name" value="thioredoxin"/>
    <property type="match status" value="1"/>
</dbReference>
<organism evidence="11 12">
    <name type="scientific">Blautia wexlerae</name>
    <dbReference type="NCBI Taxonomy" id="418240"/>
    <lineage>
        <taxon>Bacteria</taxon>
        <taxon>Bacillati</taxon>
        <taxon>Bacillota</taxon>
        <taxon>Clostridia</taxon>
        <taxon>Lachnospirales</taxon>
        <taxon>Lachnospiraceae</taxon>
        <taxon>Blautia</taxon>
    </lineage>
</organism>
<comment type="similarity">
    <text evidence="1 7">Belongs to the thioredoxin family.</text>
</comment>
<evidence type="ECO:0000256" key="5">
    <source>
        <dbReference type="ARBA" id="ARBA00023284"/>
    </source>
</evidence>
<protein>
    <recommendedName>
        <fullName evidence="6 7">Thioredoxin</fullName>
    </recommendedName>
</protein>
<dbReference type="Pfam" id="PF00085">
    <property type="entry name" value="Thioredoxin"/>
    <property type="match status" value="1"/>
</dbReference>